<accession>A0ABR8MMN8</accession>
<evidence type="ECO:0000313" key="2">
    <source>
        <dbReference type="Proteomes" id="UP000609346"/>
    </source>
</evidence>
<keyword evidence="2" id="KW-1185">Reference proteome</keyword>
<organism evidence="1 2">
    <name type="scientific">Paenibacillus terricola</name>
    <dbReference type="NCBI Taxonomy" id="2763503"/>
    <lineage>
        <taxon>Bacteria</taxon>
        <taxon>Bacillati</taxon>
        <taxon>Bacillota</taxon>
        <taxon>Bacilli</taxon>
        <taxon>Bacillales</taxon>
        <taxon>Paenibacillaceae</taxon>
        <taxon>Paenibacillus</taxon>
    </lineage>
</organism>
<proteinExistence type="predicted"/>
<gene>
    <name evidence="1" type="ORF">H8B09_00805</name>
</gene>
<reference evidence="1 2" key="1">
    <citation type="submission" date="2020-09" db="EMBL/GenBank/DDBJ databases">
        <title>Paenibacillus sp. strain PR3 16S rRNA gene Genome sequencing and assembly.</title>
        <authorList>
            <person name="Kim J."/>
        </authorList>
    </citation>
    <scope>NUCLEOTIDE SEQUENCE [LARGE SCALE GENOMIC DNA]</scope>
    <source>
        <strain evidence="1 2">PR3</strain>
    </source>
</reference>
<dbReference type="RefSeq" id="WP_191201594.1">
    <property type="nucleotide sequence ID" value="NZ_JACXZA010000001.1"/>
</dbReference>
<name>A0ABR8MMN8_9BACL</name>
<dbReference type="EMBL" id="JACXZA010000001">
    <property type="protein sequence ID" value="MBD3917277.1"/>
    <property type="molecule type" value="Genomic_DNA"/>
</dbReference>
<evidence type="ECO:0000313" key="1">
    <source>
        <dbReference type="EMBL" id="MBD3917277.1"/>
    </source>
</evidence>
<dbReference type="Proteomes" id="UP000609346">
    <property type="component" value="Unassembled WGS sequence"/>
</dbReference>
<protein>
    <submittedName>
        <fullName evidence="1">Uncharacterized protein</fullName>
    </submittedName>
</protein>
<comment type="caution">
    <text evidence="1">The sequence shown here is derived from an EMBL/GenBank/DDBJ whole genome shotgun (WGS) entry which is preliminary data.</text>
</comment>
<sequence>MGIEINNLAAQSGTAIYKLLLGHIGETVILSTAAVVVTGVLEAIQQSYATIRKSDGDAEYVVLGFVESVIIPGA</sequence>